<feature type="domain" description="Ketosynthase family 3 (KS3)" evidence="7">
    <location>
        <begin position="1"/>
        <end position="450"/>
    </location>
</feature>
<dbReference type="InterPro" id="IPR018201">
    <property type="entry name" value="Ketoacyl_synth_AS"/>
</dbReference>
<dbReference type="Pfam" id="PF00109">
    <property type="entry name" value="ketoacyl-synt"/>
    <property type="match status" value="1"/>
</dbReference>
<dbReference type="Gene3D" id="3.40.50.720">
    <property type="entry name" value="NAD(P)-binding Rossmann-like Domain"/>
    <property type="match status" value="1"/>
</dbReference>
<dbReference type="InterPro" id="IPR016035">
    <property type="entry name" value="Acyl_Trfase/lysoPLipase"/>
</dbReference>
<evidence type="ECO:0000259" key="6">
    <source>
        <dbReference type="PROSITE" id="PS50075"/>
    </source>
</evidence>
<keyword evidence="3" id="KW-0808">Transferase</keyword>
<dbReference type="InterPro" id="IPR014031">
    <property type="entry name" value="Ketoacyl_synth_C"/>
</dbReference>
<dbReference type="NCBIfam" id="TIGR02813">
    <property type="entry name" value="omega_3_PfaA"/>
    <property type="match status" value="1"/>
</dbReference>
<dbReference type="SUPFAM" id="SSF53901">
    <property type="entry name" value="Thiolase-like"/>
    <property type="match status" value="2"/>
</dbReference>
<dbReference type="CDD" id="cd08953">
    <property type="entry name" value="KR_2_SDR_x"/>
    <property type="match status" value="1"/>
</dbReference>
<dbReference type="InterPro" id="IPR057326">
    <property type="entry name" value="KR_dom"/>
</dbReference>
<feature type="active site" description="Proton acceptor; for dehydratase activity" evidence="4">
    <location>
        <position position="1766"/>
    </location>
</feature>
<dbReference type="SUPFAM" id="SSF47336">
    <property type="entry name" value="ACP-like"/>
    <property type="match status" value="1"/>
</dbReference>
<dbReference type="CDD" id="cd00833">
    <property type="entry name" value="PKS"/>
    <property type="match status" value="1"/>
</dbReference>
<feature type="region of interest" description="Disordered" evidence="5">
    <location>
        <begin position="1213"/>
        <end position="1236"/>
    </location>
</feature>
<dbReference type="InterPro" id="IPR036736">
    <property type="entry name" value="ACP-like_sf"/>
</dbReference>
<evidence type="ECO:0000313" key="9">
    <source>
        <dbReference type="EMBL" id="QVI25159.1"/>
    </source>
</evidence>
<dbReference type="Pfam" id="PF08659">
    <property type="entry name" value="KR"/>
    <property type="match status" value="1"/>
</dbReference>
<evidence type="ECO:0000256" key="5">
    <source>
        <dbReference type="SAM" id="MobiDB-lite"/>
    </source>
</evidence>
<dbReference type="PROSITE" id="PS52004">
    <property type="entry name" value="KS3_2"/>
    <property type="match status" value="1"/>
</dbReference>
<dbReference type="InterPro" id="IPR020841">
    <property type="entry name" value="PKS_Beta-ketoAc_synthase_dom"/>
</dbReference>
<dbReference type="SMART" id="SM00822">
    <property type="entry name" value="PKS_KR"/>
    <property type="match status" value="1"/>
</dbReference>
<evidence type="ECO:0000256" key="4">
    <source>
        <dbReference type="PROSITE-ProRule" id="PRU01363"/>
    </source>
</evidence>
<accession>A0ABX8CZ47</accession>
<dbReference type="Gene3D" id="3.10.129.110">
    <property type="entry name" value="Polyketide synthase dehydratase"/>
    <property type="match status" value="1"/>
</dbReference>
<evidence type="ECO:0000256" key="3">
    <source>
        <dbReference type="ARBA" id="ARBA00022679"/>
    </source>
</evidence>
<name>A0ABX8CZ47_9NOCA</name>
<dbReference type="PROSITE" id="PS50075">
    <property type="entry name" value="CARRIER"/>
    <property type="match status" value="1"/>
</dbReference>
<sequence length="2032" mass="213024">MSSLFPMARNHRDYWQNIVDGLDCTTEVPESRWKVSDYYDPNPDAPDKTYSRRGAFLPDVDFDPLEFGVPPNQLDVTSTMQTLSLMVARDLLRDTGADTAEWYRPARTGVVLGTTGPVPLMHPLAARLSTPVLKEVVQAAGLTAADADEIADRYVRAFAPWEENSFPGFLANVVAGRIANRLDLGGLNCTVDAACAASLSAMRVAIAELVDGRADMMITGGVDTENTIFVYMSFGKVGALSKSDRISPFADNADGTLLGEGIGMLALRRLADAERDGNRIYAVIRGLGSSSDGRANSIYAPRAEGQRIALDRAYEDADCSPASVELFEAHATGTAVGDRTELTALRELLADNAAPLHGAALGSVKSQIGHTKGAAGTASVMKLSLALYHKVFPPTINVDRPNSGIDFDSAPFYVNTKLRPWIRDPRRAVRRAAASAMGFGGTNFHMVLEEYDGDRSAVRNLHRTARAHLWHAPDPAALLELLESGAPALDGGPIPASHARVGFVAADDNTEARLRAVVIERLSADLDAEQWSLPQGVYFRRQAPAGVKIGALFAGQGSQYLDMGLEAVVNVPTVADAFDAANAAFPGADPGLAAAVFPPPIFDPELRQRQESTLRRTEYAQPAIGALSAGQFRFLRELGLRCDGLLGHSFGELTALWAADALTDAEYFRLAAARGAAMAPVAGSADAGTMAAIAATRNVVEKLLAETPDVLVCNHNAPEQVVVGGGTEAVEALLAECASQGITARRLPVSAAFHTPYVGHAVEHFRAALDTVDIGAPTVPVYANSPGAVYAADAAANADTLAQQLLRPVEFVEAVRAMHADGVTVFVEFGPKQVLTGLVRTILADTDIIAVPTDSGPLGDSDLALKQAAVQLAVLGVELDGINRYDAPALPQPARKGMTVSLSAPEHISPARRAAYRDGLTDGFRVSALATPPASAPEAAPAPAYSNGAVAHHIQEENPMTVHPQARNRSEDDPAAQHLALHSRYLDSQLNVAETLVGLIAQHGLDDPNLPHVIASVRDQSVAIGHAHERAAEVLARLAELESGVAPAIWSEPVDYRPAPLAPAPLAPRQLTAAAAITPAPAAVAAVAPAAPAPAAPAPVPAAAPAPVVAPEPVVVEPTPAAPAEPVANGHALDAAAVRAALVEVVADKTGYPTDLIDPAMDLEADLGVDSIKRVQVLGVVQERFPDLPVIGPEVLGELRTLDQMVDVLVGEAGGVDPKAPSPTTEPSSEVGPAPTLRHRVALVDLPAIDVMDAPFRAAPVAVVADHGGVDATKIVAGLEQRGWAVRRVDLFDAADAASAEQSIGAVLAAPVDLVLAVADGEPTWAGAEAALTETILLAKHARSALTGAEGRAAFLTLTRLDGRLGHLGTAAPAAGLVAGVGGVVKTLAAEAPRLFCRAVDVHPDVDGEQLVAAVLAELDDAAVDTLEVGVDLDGTRRTVVPGRYPHPVDAVAIGPETNADPTLEFDDVFVVTGGARGVTALCVAALAETCPAEFLLLGRTELTDEPEWAAGVADAELRAAVIERLRVGGERPAPREIARLHGELVATREIRGTLDRLHAAGARATYLAVDVTDAAAVRAALADRPVTGIVHGAGVLADALLPDKTIEQIDRVFAPKLRGLAAVLDAVDAERLRHLVVFTSIAGLLGNPGQADYAAANEALARFVASWRHRNPERHGIAIDWAAWDGGMVTAELRALFTERGVPLLDPATGARAFANEFAAAHRDDTRVLIGAATALGGSELAPAPRRIARRELAALRHDPVITDHRIGVQAVLPATFGLGWLIDVAERAHPGLRVVRVRSFQVNKGIVFDDGPDIPRWVELSDSRVEGDSVIVDAAARGDSGRTLPISHYTATLELAAAPRTAPVRPPRPSGVGAQDGASIYTSATQFHGPRLQGLRQVLEFTDERLVVRCRLTDTPVAHGAFAGSLHSPVLADLLLQGPSVLGGRLLGQACLPLAIGTADYYAPLPGDADFLLTVDGIRRNANGITATATATGEDGRVLMRFDELVFVATPAMAAKFAESVANRRTETAQ</sequence>
<dbReference type="Pfam" id="PF00550">
    <property type="entry name" value="PP-binding"/>
    <property type="match status" value="1"/>
</dbReference>
<dbReference type="InterPro" id="IPR052568">
    <property type="entry name" value="PKS-FAS_Synthase"/>
</dbReference>
<organism evidence="9 10">
    <name type="scientific">Nocardia tengchongensis</name>
    <dbReference type="NCBI Taxonomy" id="2055889"/>
    <lineage>
        <taxon>Bacteria</taxon>
        <taxon>Bacillati</taxon>
        <taxon>Actinomycetota</taxon>
        <taxon>Actinomycetes</taxon>
        <taxon>Mycobacteriales</taxon>
        <taxon>Nocardiaceae</taxon>
        <taxon>Nocardia</taxon>
    </lineage>
</organism>
<dbReference type="InterPro" id="IPR042104">
    <property type="entry name" value="PKS_dehydratase_sf"/>
</dbReference>
<evidence type="ECO:0000313" key="10">
    <source>
        <dbReference type="Proteomes" id="UP000683310"/>
    </source>
</evidence>
<reference evidence="9 10" key="1">
    <citation type="submission" date="2021-04" db="EMBL/GenBank/DDBJ databases">
        <title>Nocardia tengchongensis.</title>
        <authorList>
            <person name="Zhuang k."/>
            <person name="Ran Y."/>
            <person name="Li W."/>
        </authorList>
    </citation>
    <scope>NUCLEOTIDE SEQUENCE [LARGE SCALE GENOMIC DNA]</scope>
    <source>
        <strain evidence="9 10">CFH S0057</strain>
    </source>
</reference>
<dbReference type="EMBL" id="CP074371">
    <property type="protein sequence ID" value="QVI25159.1"/>
    <property type="molecule type" value="Genomic_DNA"/>
</dbReference>
<dbReference type="InterPro" id="IPR013968">
    <property type="entry name" value="PKS_KR"/>
</dbReference>
<keyword evidence="1" id="KW-0596">Phosphopantetheine</keyword>
<dbReference type="InterPro" id="IPR049900">
    <property type="entry name" value="PKS_mFAS_DH"/>
</dbReference>
<feature type="region of interest" description="N-terminal hotdog fold" evidence="4">
    <location>
        <begin position="1728"/>
        <end position="1859"/>
    </location>
</feature>
<feature type="region of interest" description="C-terminal hotdog fold" evidence="4">
    <location>
        <begin position="1874"/>
        <end position="2018"/>
    </location>
</feature>
<evidence type="ECO:0000259" key="7">
    <source>
        <dbReference type="PROSITE" id="PS52004"/>
    </source>
</evidence>
<dbReference type="PANTHER" id="PTHR43074:SF1">
    <property type="entry name" value="BETA-KETOACYL SYNTHASE FAMILY PROTEIN-RELATED"/>
    <property type="match status" value="1"/>
</dbReference>
<dbReference type="InterPro" id="IPR016036">
    <property type="entry name" value="Malonyl_transacylase_ACP-bd"/>
</dbReference>
<keyword evidence="2" id="KW-0597">Phosphoprotein</keyword>
<dbReference type="SUPFAM" id="SSF52151">
    <property type="entry name" value="FabD/lysophospholipase-like"/>
    <property type="match status" value="1"/>
</dbReference>
<feature type="domain" description="PKS/mFAS DH" evidence="8">
    <location>
        <begin position="1728"/>
        <end position="2018"/>
    </location>
</feature>
<dbReference type="SMART" id="SM00827">
    <property type="entry name" value="PKS_AT"/>
    <property type="match status" value="1"/>
</dbReference>
<dbReference type="InterPro" id="IPR036291">
    <property type="entry name" value="NAD(P)-bd_dom_sf"/>
</dbReference>
<dbReference type="SMART" id="SM00825">
    <property type="entry name" value="PKS_KS"/>
    <property type="match status" value="1"/>
</dbReference>
<dbReference type="Gene3D" id="3.30.70.250">
    <property type="entry name" value="Malonyl-CoA ACP transacylase, ACP-binding"/>
    <property type="match status" value="1"/>
</dbReference>
<dbReference type="PROSITE" id="PS52019">
    <property type="entry name" value="PKS_MFAS_DH"/>
    <property type="match status" value="1"/>
</dbReference>
<evidence type="ECO:0000256" key="1">
    <source>
        <dbReference type="ARBA" id="ARBA00022450"/>
    </source>
</evidence>
<dbReference type="Pfam" id="PF00698">
    <property type="entry name" value="Acyl_transf_1"/>
    <property type="match status" value="1"/>
</dbReference>
<dbReference type="InterPro" id="IPR049551">
    <property type="entry name" value="PKS_DH_C"/>
</dbReference>
<dbReference type="InterPro" id="IPR009081">
    <property type="entry name" value="PP-bd_ACP"/>
</dbReference>
<feature type="domain" description="Carrier" evidence="6">
    <location>
        <begin position="1133"/>
        <end position="1213"/>
    </location>
</feature>
<dbReference type="SUPFAM" id="SSF55048">
    <property type="entry name" value="Probable ACP-binding domain of malonyl-CoA ACP transacylase"/>
    <property type="match status" value="1"/>
</dbReference>
<dbReference type="InterPro" id="IPR001227">
    <property type="entry name" value="Ac_transferase_dom_sf"/>
</dbReference>
<dbReference type="Pfam" id="PF02801">
    <property type="entry name" value="Ketoacyl-synt_C"/>
    <property type="match status" value="1"/>
</dbReference>
<dbReference type="Gene3D" id="1.10.1200.10">
    <property type="entry name" value="ACP-like"/>
    <property type="match status" value="1"/>
</dbReference>
<dbReference type="Pfam" id="PF14765">
    <property type="entry name" value="PS-DH"/>
    <property type="match status" value="1"/>
</dbReference>
<proteinExistence type="predicted"/>
<keyword evidence="10" id="KW-1185">Reference proteome</keyword>
<gene>
    <name evidence="9" type="ORF">KHQ06_27405</name>
</gene>
<evidence type="ECO:0000259" key="8">
    <source>
        <dbReference type="PROSITE" id="PS52019"/>
    </source>
</evidence>
<dbReference type="InterPro" id="IPR004432">
    <property type="entry name" value="Omega_3_polyunsat_FA_synth"/>
</dbReference>
<dbReference type="InterPro" id="IPR014030">
    <property type="entry name" value="Ketoacyl_synth_N"/>
</dbReference>
<feature type="active site" description="Proton donor; for dehydratase activity" evidence="4">
    <location>
        <position position="1935"/>
    </location>
</feature>
<dbReference type="Gene3D" id="3.40.47.10">
    <property type="match status" value="1"/>
</dbReference>
<dbReference type="InterPro" id="IPR014043">
    <property type="entry name" value="Acyl_transferase_dom"/>
</dbReference>
<evidence type="ECO:0000256" key="2">
    <source>
        <dbReference type="ARBA" id="ARBA00022553"/>
    </source>
</evidence>
<dbReference type="InterPro" id="IPR016039">
    <property type="entry name" value="Thiolase-like"/>
</dbReference>
<dbReference type="Proteomes" id="UP000683310">
    <property type="component" value="Chromosome"/>
</dbReference>
<dbReference type="PANTHER" id="PTHR43074">
    <property type="entry name" value="OMEGA-3 POLYUNSATURATED FATTY ACID SYNTHASE PFAB-RELATED"/>
    <property type="match status" value="1"/>
</dbReference>
<protein>
    <submittedName>
        <fullName evidence="9">SDR family NAD(P)-dependent oxidoreductase</fullName>
    </submittedName>
</protein>
<dbReference type="Gene3D" id="3.40.366.10">
    <property type="entry name" value="Malonyl-Coenzyme A Acyl Carrier Protein, domain 2"/>
    <property type="match status" value="1"/>
</dbReference>
<dbReference type="SUPFAM" id="SSF51735">
    <property type="entry name" value="NAD(P)-binding Rossmann-fold domains"/>
    <property type="match status" value="2"/>
</dbReference>
<dbReference type="PROSITE" id="PS00606">
    <property type="entry name" value="KS3_1"/>
    <property type="match status" value="1"/>
</dbReference>